<organism evidence="2 3">
    <name type="scientific">Pseudoalteromonas xiamenensis</name>
    <dbReference type="NCBI Taxonomy" id="882626"/>
    <lineage>
        <taxon>Bacteria</taxon>
        <taxon>Pseudomonadati</taxon>
        <taxon>Pseudomonadota</taxon>
        <taxon>Gammaproteobacteria</taxon>
        <taxon>Alteromonadales</taxon>
        <taxon>Pseudoalteromonadaceae</taxon>
        <taxon>Pseudoalteromonas</taxon>
    </lineage>
</organism>
<keyword evidence="1" id="KW-0472">Membrane</keyword>
<reference evidence="2" key="1">
    <citation type="submission" date="2021-03" db="EMBL/GenBank/DDBJ databases">
        <title>Complete Genome of Pseudoalteromonas xiamenensis STKMTI.2, a new potential marine bacterium producing anti-Vibrio compounds.</title>
        <authorList>
            <person name="Handayani D.P."/>
            <person name="Isnansetyo A."/>
            <person name="Istiqomah I."/>
            <person name="Jumina J."/>
        </authorList>
    </citation>
    <scope>NUCLEOTIDE SEQUENCE</scope>
    <source>
        <strain evidence="2">STKMTI.2</strain>
        <plasmid evidence="2">unnamed4</plasmid>
    </source>
</reference>
<accession>A0A975DJT9</accession>
<dbReference type="AlphaFoldDB" id="A0A975DJT9"/>
<feature type="transmembrane region" description="Helical" evidence="1">
    <location>
        <begin position="171"/>
        <end position="191"/>
    </location>
</feature>
<keyword evidence="3" id="KW-1185">Reference proteome</keyword>
<gene>
    <name evidence="2" type="ORF">J5O05_17510</name>
</gene>
<geneLocation type="plasmid" evidence="2 3">
    <name>unnamed4</name>
</geneLocation>
<evidence type="ECO:0000313" key="2">
    <source>
        <dbReference type="EMBL" id="QTH72959.1"/>
    </source>
</evidence>
<protein>
    <submittedName>
        <fullName evidence="2">Uncharacterized protein</fullName>
    </submittedName>
</protein>
<proteinExistence type="predicted"/>
<dbReference type="EMBL" id="CP072134">
    <property type="protein sequence ID" value="QTH72959.1"/>
    <property type="molecule type" value="Genomic_DNA"/>
</dbReference>
<keyword evidence="1" id="KW-1133">Transmembrane helix</keyword>
<feature type="transmembrane region" description="Helical" evidence="1">
    <location>
        <begin position="203"/>
        <end position="222"/>
    </location>
</feature>
<feature type="transmembrane region" description="Helical" evidence="1">
    <location>
        <begin position="229"/>
        <end position="246"/>
    </location>
</feature>
<keyword evidence="2" id="KW-0614">Plasmid</keyword>
<evidence type="ECO:0000256" key="1">
    <source>
        <dbReference type="SAM" id="Phobius"/>
    </source>
</evidence>
<dbReference type="RefSeq" id="WP_104041613.1">
    <property type="nucleotide sequence ID" value="NZ_CP072134.1"/>
</dbReference>
<keyword evidence="1" id="KW-0812">Transmembrane</keyword>
<dbReference type="KEGG" id="pxi:J5O05_17510"/>
<name>A0A975DJT9_9GAMM</name>
<evidence type="ECO:0000313" key="3">
    <source>
        <dbReference type="Proteomes" id="UP000664904"/>
    </source>
</evidence>
<sequence length="267" mass="29558">MSSSNELKVIELTSKISSLKDEYSKDLTAFIQTSGKSKEEKLNGLLKVQSSGNKYFNYIEDLIGDSGLLGAHEKNGHWLASLIENTTEALNLICVHYSVLRDGVSKFSSDEDLLSSIEPTSKAFSNMQRLVASHLKSKEWKCIKNEFEKCSLPTYGFNNRRLPVMNSTMQTVLSFTFGVVFVIVLLVIAFIEPDPSSFQYNVFRVVLSLAAAGVVAVLPGFIEVKFGKWLRATGALAVFAVVYFYNPASLVTEQQSAPPPIEQSQPH</sequence>
<dbReference type="Proteomes" id="UP000664904">
    <property type="component" value="Plasmid unnamed4"/>
</dbReference>